<proteinExistence type="predicted"/>
<protein>
    <submittedName>
        <fullName evidence="3">Uncharacterized protein</fullName>
    </submittedName>
</protein>
<keyword evidence="4" id="KW-1185">Reference proteome</keyword>
<dbReference type="Proteomes" id="UP000199320">
    <property type="component" value="Unassembled WGS sequence"/>
</dbReference>
<keyword evidence="1" id="KW-1133">Transmembrane helix</keyword>
<evidence type="ECO:0000313" key="4">
    <source>
        <dbReference type="Proteomes" id="UP000199320"/>
    </source>
</evidence>
<organism evidence="3 4">
    <name type="scientific">Natrinema hispanicum</name>
    <dbReference type="NCBI Taxonomy" id="392421"/>
    <lineage>
        <taxon>Archaea</taxon>
        <taxon>Methanobacteriati</taxon>
        <taxon>Methanobacteriota</taxon>
        <taxon>Stenosarchaea group</taxon>
        <taxon>Halobacteria</taxon>
        <taxon>Halobacteriales</taxon>
        <taxon>Natrialbaceae</taxon>
        <taxon>Natrinema</taxon>
    </lineage>
</organism>
<evidence type="ECO:0000313" key="5">
    <source>
        <dbReference type="Proteomes" id="UP000324021"/>
    </source>
</evidence>
<evidence type="ECO:0000313" key="3">
    <source>
        <dbReference type="EMBL" id="SET30809.1"/>
    </source>
</evidence>
<sequence>MYPSVPGMGVLVPPIALSVGALAGLLVYRTAKRQHILVPRLWAGLIGIAFFLAPIILTPVLLPVYYSLFVPSGPSLVVKPLHALATVIGGGSLVGLGVLLIFFGYTNRYQRREHAP</sequence>
<keyword evidence="1" id="KW-0472">Membrane</keyword>
<evidence type="ECO:0000313" key="2">
    <source>
        <dbReference type="EMBL" id="SDC86559.1"/>
    </source>
</evidence>
<accession>A0A1I0DEW3</accession>
<feature type="transmembrane region" description="Helical" evidence="1">
    <location>
        <begin position="40"/>
        <end position="62"/>
    </location>
</feature>
<dbReference type="EMBL" id="FMZP01000008">
    <property type="protein sequence ID" value="SDC86559.1"/>
    <property type="molecule type" value="Genomic_DNA"/>
</dbReference>
<keyword evidence="1" id="KW-0812">Transmembrane</keyword>
<dbReference type="AlphaFoldDB" id="A0A1I0DEW3"/>
<dbReference type="EMBL" id="FOIC01000005">
    <property type="protein sequence ID" value="SET30809.1"/>
    <property type="molecule type" value="Genomic_DNA"/>
</dbReference>
<feature type="transmembrane region" description="Helical" evidence="1">
    <location>
        <begin position="82"/>
        <end position="105"/>
    </location>
</feature>
<gene>
    <name evidence="3" type="ORF">SAMN04488694_105131</name>
    <name evidence="2" type="ORF">SAMN05192552_1008102</name>
</gene>
<name>A0A1I0DEW3_9EURY</name>
<feature type="transmembrane region" description="Helical" evidence="1">
    <location>
        <begin position="6"/>
        <end position="28"/>
    </location>
</feature>
<reference evidence="3" key="2">
    <citation type="submission" date="2016-10" db="EMBL/GenBank/DDBJ databases">
        <authorList>
            <person name="de Groot N.N."/>
        </authorList>
    </citation>
    <scope>NUCLEOTIDE SEQUENCE [LARGE SCALE GENOMIC DNA]</scope>
    <source>
        <strain evidence="3">CDM_6</strain>
    </source>
</reference>
<reference evidence="4 5" key="1">
    <citation type="submission" date="2016-10" db="EMBL/GenBank/DDBJ databases">
        <authorList>
            <person name="Varghese N."/>
            <person name="Submissions S."/>
        </authorList>
    </citation>
    <scope>NUCLEOTIDE SEQUENCE [LARGE SCALE GENOMIC DNA]</scope>
    <source>
        <strain evidence="2 5">CDM_1</strain>
        <strain evidence="4">CDM_6</strain>
    </source>
</reference>
<dbReference type="Proteomes" id="UP000324021">
    <property type="component" value="Unassembled WGS sequence"/>
</dbReference>
<evidence type="ECO:0000256" key="1">
    <source>
        <dbReference type="SAM" id="Phobius"/>
    </source>
</evidence>